<comment type="caution">
    <text evidence="2">The sequence shown here is derived from an EMBL/GenBank/DDBJ whole genome shotgun (WGS) entry which is preliminary data.</text>
</comment>
<feature type="compositionally biased region" description="Acidic residues" evidence="1">
    <location>
        <begin position="325"/>
        <end position="340"/>
    </location>
</feature>
<feature type="region of interest" description="Disordered" evidence="1">
    <location>
        <begin position="299"/>
        <end position="354"/>
    </location>
</feature>
<gene>
    <name evidence="2" type="ORF">Q9L58_006835</name>
</gene>
<name>A0ABR3GE67_9PEZI</name>
<evidence type="ECO:0000256" key="1">
    <source>
        <dbReference type="SAM" id="MobiDB-lite"/>
    </source>
</evidence>
<protein>
    <submittedName>
        <fullName evidence="2">Uncharacterized protein</fullName>
    </submittedName>
</protein>
<accession>A0ABR3GE67</accession>
<feature type="compositionally biased region" description="Basic and acidic residues" evidence="1">
    <location>
        <begin position="299"/>
        <end position="323"/>
    </location>
</feature>
<organism evidence="2 3">
    <name type="scientific">Discina gigas</name>
    <dbReference type="NCBI Taxonomy" id="1032678"/>
    <lineage>
        <taxon>Eukaryota</taxon>
        <taxon>Fungi</taxon>
        <taxon>Dikarya</taxon>
        <taxon>Ascomycota</taxon>
        <taxon>Pezizomycotina</taxon>
        <taxon>Pezizomycetes</taxon>
        <taxon>Pezizales</taxon>
        <taxon>Discinaceae</taxon>
        <taxon>Discina</taxon>
    </lineage>
</organism>
<evidence type="ECO:0000313" key="3">
    <source>
        <dbReference type="Proteomes" id="UP001447188"/>
    </source>
</evidence>
<dbReference type="EMBL" id="JBBBZM010000100">
    <property type="protein sequence ID" value="KAL0634219.1"/>
    <property type="molecule type" value="Genomic_DNA"/>
</dbReference>
<evidence type="ECO:0000313" key="2">
    <source>
        <dbReference type="EMBL" id="KAL0634219.1"/>
    </source>
</evidence>
<proteinExistence type="predicted"/>
<keyword evidence="3" id="KW-1185">Reference proteome</keyword>
<sequence length="354" mass="39481">MSAETTRSPTCQAKPAVLPLATPTLDFSVAHVFNVLYPALSQSLPRCSPVVVRGISAAVWACFRDEYAEHPLFKGVKFEYDDIREKIITVPFSKPLHDIANKVMSVHIYLGILLQTLRQRTLNQREPDSAVWTRHYESGIVPTIVWEVGHSQKRSSLYRRAKMWCRRYDGKVHVVILVKYLRKDPSLDNASILEVYRPAYRSRTIGGPPRWTARKDGRTYQLFPRPPEAIEGAYETLEDTIPLTYRDYFGEGNVGAGVDPSTRFDLPLESQYRYASGGSSVGGVLAVEDALLGDEAHLDGGERAEDGAGVDLREQSPEEHVGPDGDAEMEEYAADDDDWDAAMSDVSDASESDI</sequence>
<reference evidence="2 3" key="1">
    <citation type="submission" date="2024-02" db="EMBL/GenBank/DDBJ databases">
        <title>Discinaceae phylogenomics.</title>
        <authorList>
            <person name="Dirks A.C."/>
            <person name="James T.Y."/>
        </authorList>
    </citation>
    <scope>NUCLEOTIDE SEQUENCE [LARGE SCALE GENOMIC DNA]</scope>
    <source>
        <strain evidence="2 3">ACD0624</strain>
    </source>
</reference>
<dbReference type="Proteomes" id="UP001447188">
    <property type="component" value="Unassembled WGS sequence"/>
</dbReference>